<dbReference type="AlphaFoldDB" id="A0BMA2"/>
<gene>
    <name evidence="2" type="ORF">GSPATT00030305001</name>
</gene>
<dbReference type="KEGG" id="ptm:GSPATT00030305001"/>
<dbReference type="HOGENOM" id="CLU_124702_0_0_1"/>
<reference evidence="2 3" key="1">
    <citation type="journal article" date="2006" name="Nature">
        <title>Global trends of whole-genome duplications revealed by the ciliate Paramecium tetraurelia.</title>
        <authorList>
            <consortium name="Genoscope"/>
            <person name="Aury J.-M."/>
            <person name="Jaillon O."/>
            <person name="Duret L."/>
            <person name="Noel B."/>
            <person name="Jubin C."/>
            <person name="Porcel B.M."/>
            <person name="Segurens B."/>
            <person name="Daubin V."/>
            <person name="Anthouard V."/>
            <person name="Aiach N."/>
            <person name="Arnaiz O."/>
            <person name="Billaut A."/>
            <person name="Beisson J."/>
            <person name="Blanc I."/>
            <person name="Bouhouche K."/>
            <person name="Camara F."/>
            <person name="Duharcourt S."/>
            <person name="Guigo R."/>
            <person name="Gogendeau D."/>
            <person name="Katinka M."/>
            <person name="Keller A.-M."/>
            <person name="Kissmehl R."/>
            <person name="Klotz C."/>
            <person name="Koll F."/>
            <person name="Le Moue A."/>
            <person name="Lepere C."/>
            <person name="Malinsky S."/>
            <person name="Nowacki M."/>
            <person name="Nowak J.K."/>
            <person name="Plattner H."/>
            <person name="Poulain J."/>
            <person name="Ruiz F."/>
            <person name="Serrano V."/>
            <person name="Zagulski M."/>
            <person name="Dessen P."/>
            <person name="Betermier M."/>
            <person name="Weissenbach J."/>
            <person name="Scarpelli C."/>
            <person name="Schachter V."/>
            <person name="Sperling L."/>
            <person name="Meyer E."/>
            <person name="Cohen J."/>
            <person name="Wincker P."/>
        </authorList>
    </citation>
    <scope>NUCLEOTIDE SEQUENCE [LARGE SCALE GENOMIC DNA]</scope>
    <source>
        <strain evidence="2 3">Stock d4-2</strain>
    </source>
</reference>
<feature type="region of interest" description="Disordered" evidence="1">
    <location>
        <begin position="1"/>
        <end position="42"/>
    </location>
</feature>
<protein>
    <submittedName>
        <fullName evidence="2">Uncharacterized protein</fullName>
    </submittedName>
</protein>
<feature type="compositionally biased region" description="Polar residues" evidence="1">
    <location>
        <begin position="14"/>
        <end position="27"/>
    </location>
</feature>
<dbReference type="GeneID" id="5012851"/>
<evidence type="ECO:0000313" key="3">
    <source>
        <dbReference type="Proteomes" id="UP000000600"/>
    </source>
</evidence>
<dbReference type="EMBL" id="CT868004">
    <property type="protein sequence ID" value="CAK59669.1"/>
    <property type="molecule type" value="Genomic_DNA"/>
</dbReference>
<dbReference type="Proteomes" id="UP000000600">
    <property type="component" value="Unassembled WGS sequence"/>
</dbReference>
<evidence type="ECO:0000313" key="2">
    <source>
        <dbReference type="EMBL" id="CAK59669.1"/>
    </source>
</evidence>
<evidence type="ECO:0000256" key="1">
    <source>
        <dbReference type="SAM" id="MobiDB-lite"/>
    </source>
</evidence>
<sequence length="148" mass="17043">MQESSLNFEDHSYNAPSETLPQVNSFQELKPKQKNPSEAKNIPKNIGGLLKNHFANRCSPQVKENKVIKHFISLQAKKKNYSREDIKKVLENKEAAAIAKKYFASFEIIEDILHSEKVPEITTLLKYIRKFFIASHFPETLSTLKLPE</sequence>
<organism evidence="2 3">
    <name type="scientific">Paramecium tetraurelia</name>
    <dbReference type="NCBI Taxonomy" id="5888"/>
    <lineage>
        <taxon>Eukaryota</taxon>
        <taxon>Sar</taxon>
        <taxon>Alveolata</taxon>
        <taxon>Ciliophora</taxon>
        <taxon>Intramacronucleata</taxon>
        <taxon>Oligohymenophorea</taxon>
        <taxon>Peniculida</taxon>
        <taxon>Parameciidae</taxon>
        <taxon>Paramecium</taxon>
    </lineage>
</organism>
<accession>A0BMA2</accession>
<dbReference type="RefSeq" id="XP_001427067.1">
    <property type="nucleotide sequence ID" value="XM_001427030.2"/>
</dbReference>
<proteinExistence type="predicted"/>
<dbReference type="InParanoid" id="A0BMA2"/>
<name>A0BMA2_PARTE</name>
<dbReference type="OMA" id="KFFIASH"/>
<keyword evidence="3" id="KW-1185">Reference proteome</keyword>
<dbReference type="OrthoDB" id="288154at2759"/>